<dbReference type="OrthoDB" id="439792at2759"/>
<dbReference type="Proteomes" id="UP000541610">
    <property type="component" value="Unassembled WGS sequence"/>
</dbReference>
<comment type="caution">
    <text evidence="1">The sequence shown here is derived from an EMBL/GenBank/DDBJ whole genome shotgun (WGS) entry which is preliminary data.</text>
</comment>
<dbReference type="AlphaFoldDB" id="A0A7J6PA75"/>
<dbReference type="EMBL" id="JABANP010000052">
    <property type="protein sequence ID" value="KAF4692962.1"/>
    <property type="molecule type" value="Genomic_DNA"/>
</dbReference>
<gene>
    <name evidence="1" type="ORF">FOZ60_012193</name>
</gene>
<dbReference type="InterPro" id="IPR027417">
    <property type="entry name" value="P-loop_NTPase"/>
</dbReference>
<reference evidence="1 2" key="1">
    <citation type="submission" date="2020-04" db="EMBL/GenBank/DDBJ databases">
        <title>Perkinsus olseni comparative genomics.</title>
        <authorList>
            <person name="Bogema D.R."/>
        </authorList>
    </citation>
    <scope>NUCLEOTIDE SEQUENCE [LARGE SCALE GENOMIC DNA]</scope>
    <source>
        <strain evidence="1">00978-12</strain>
    </source>
</reference>
<evidence type="ECO:0000313" key="2">
    <source>
        <dbReference type="Proteomes" id="UP000541610"/>
    </source>
</evidence>
<accession>A0A7J6PA75</accession>
<protein>
    <submittedName>
        <fullName evidence="1">Uncharacterized protein</fullName>
    </submittedName>
</protein>
<organism evidence="1 2">
    <name type="scientific">Perkinsus olseni</name>
    <name type="common">Perkinsus atlanticus</name>
    <dbReference type="NCBI Taxonomy" id="32597"/>
    <lineage>
        <taxon>Eukaryota</taxon>
        <taxon>Sar</taxon>
        <taxon>Alveolata</taxon>
        <taxon>Perkinsozoa</taxon>
        <taxon>Perkinsea</taxon>
        <taxon>Perkinsida</taxon>
        <taxon>Perkinsidae</taxon>
        <taxon>Perkinsus</taxon>
    </lineage>
</organism>
<sequence length="467" mass="51548">MSPIDTAVIIEPKEYSNTNDSDVKTSLMKRISGRLYHKPSGRVYNVSSPGCEPKVSGEDDLTNEPLSVGKEPSLNMISTALNEWFGPIRKSVVEYFSRSGKLVVPSIDAMQSPNEVAEEHCEVDAVDRFMGVATSHAAPSSLLYTMMVHHPSILLLLLATAPCSVASTAAMAKDTTDSATCSLSFTYTKDNTETKVIVGAEAMMRRSNDKANRKKEFHAELSYVSIARDIPTKRIRTKLAENWCKMDHYLTLEGVDEGYHDTWEYASKYGKRATEGKVLDDEWKKVSIARSSRKESSLSRGFFQKDMSGDEVNKALFAIAHEVTTTHTTNQNNKGVTADAGSRVGLSEILSVHMTEDGGKVDVISSSLVREQKGNCVDNIPIINRGALKVAQGQKLPPMALQKKRGVWKYDNVARIARALNNMDPQWAEKMGITLFNVPVNDFDLRERTAVKAIHFGLTGRAFSKGT</sequence>
<proteinExistence type="predicted"/>
<dbReference type="Gene3D" id="3.40.50.300">
    <property type="entry name" value="P-loop containing nucleotide triphosphate hydrolases"/>
    <property type="match status" value="1"/>
</dbReference>
<evidence type="ECO:0000313" key="1">
    <source>
        <dbReference type="EMBL" id="KAF4692962.1"/>
    </source>
</evidence>
<name>A0A7J6PA75_PEROL</name>